<evidence type="ECO:0000313" key="9">
    <source>
        <dbReference type="EMBL" id="KAK5578552.1"/>
    </source>
</evidence>
<evidence type="ECO:0000256" key="1">
    <source>
        <dbReference type="ARBA" id="ARBA00004496"/>
    </source>
</evidence>
<evidence type="ECO:0000256" key="3">
    <source>
        <dbReference type="ARBA" id="ARBA00022490"/>
    </source>
</evidence>
<dbReference type="Pfam" id="PF05773">
    <property type="entry name" value="RWD"/>
    <property type="match status" value="1"/>
</dbReference>
<evidence type="ECO:0000256" key="2">
    <source>
        <dbReference type="ARBA" id="ARBA00007665"/>
    </source>
</evidence>
<dbReference type="Proteomes" id="UP001344447">
    <property type="component" value="Unassembled WGS sequence"/>
</dbReference>
<dbReference type="Gene3D" id="3.10.110.10">
    <property type="entry name" value="Ubiquitin Conjugating Enzyme"/>
    <property type="match status" value="1"/>
</dbReference>
<dbReference type="GO" id="GO:0006446">
    <property type="term" value="P:regulation of translational initiation"/>
    <property type="evidence" value="ECO:0007669"/>
    <property type="project" value="TreeGrafter"/>
</dbReference>
<dbReference type="PANTHER" id="PTHR16301">
    <property type="entry name" value="IMPACT-RELATED"/>
    <property type="match status" value="1"/>
</dbReference>
<dbReference type="CDD" id="cd23820">
    <property type="entry name" value="RWD_RNF14"/>
    <property type="match status" value="1"/>
</dbReference>
<evidence type="ECO:0000313" key="10">
    <source>
        <dbReference type="Proteomes" id="UP001344447"/>
    </source>
</evidence>
<reference evidence="9 10" key="1">
    <citation type="submission" date="2023-11" db="EMBL/GenBank/DDBJ databases">
        <title>Dfirmibasis_genome.</title>
        <authorList>
            <person name="Edelbroek B."/>
            <person name="Kjellin J."/>
            <person name="Jerlstrom-Hultqvist J."/>
            <person name="Soderbom F."/>
        </authorList>
    </citation>
    <scope>NUCLEOTIDE SEQUENCE [LARGE SCALE GENOMIC DNA]</scope>
    <source>
        <strain evidence="9 10">TNS-C-14</strain>
    </source>
</reference>
<dbReference type="EMBL" id="JAVFKY010000003">
    <property type="protein sequence ID" value="KAK5578552.1"/>
    <property type="molecule type" value="Genomic_DNA"/>
</dbReference>
<dbReference type="PANTHER" id="PTHR16301:SF25">
    <property type="entry name" value="PROTEIN IMPACT"/>
    <property type="match status" value="1"/>
</dbReference>
<feature type="domain" description="RWD" evidence="8">
    <location>
        <begin position="7"/>
        <end position="151"/>
    </location>
</feature>
<keyword evidence="4" id="KW-0678">Repressor</keyword>
<evidence type="ECO:0000256" key="5">
    <source>
        <dbReference type="ARBA" id="ARBA00022845"/>
    </source>
</evidence>
<comment type="similarity">
    <text evidence="2">Belongs to the IMPACT family.</text>
</comment>
<dbReference type="Pfam" id="PF01205">
    <property type="entry name" value="Impact_N"/>
    <property type="match status" value="1"/>
</dbReference>
<evidence type="ECO:0000256" key="4">
    <source>
        <dbReference type="ARBA" id="ARBA00022491"/>
    </source>
</evidence>
<dbReference type="Gene3D" id="3.30.230.30">
    <property type="entry name" value="Impact, N-terminal domain"/>
    <property type="match status" value="1"/>
</dbReference>
<dbReference type="SUPFAM" id="SSF54211">
    <property type="entry name" value="Ribosomal protein S5 domain 2-like"/>
    <property type="match status" value="1"/>
</dbReference>
<protein>
    <recommendedName>
        <fullName evidence="8">RWD domain-containing protein</fullName>
    </recommendedName>
</protein>
<accession>A0AAN7TQP7</accession>
<sequence>MNEEQENEILAISSIYPDNFSEVEVIIGDEDEENNNFDDGQDSNNEYSKTYQVIITPNTSCLDENNSSDSNDDNNNNGLIIDTSYDYFIYFKFKYTKEYPSTEPPLISIKATWLQKSDQSILLSHLEDLWNQNELVIFQMISWLQEESVQILNNHYKSTKKFSHYHSKKSSNNQPQQQQQQQQQSNQNNNNNYSNTKEKVPTIYTGQSVSEKKSKFQAHLAIVHSEREVQLVLNQLLSFKKIYDATHNMYAYRFQLENGEINEYYNDDGEDGAGDKMLFTLSKNQAKEILVVCTRWFGGILLGGRRYVHIVNTTKDILNLYNTNSLSQCSLEYN</sequence>
<dbReference type="GO" id="GO:0140469">
    <property type="term" value="P:GCN2-mediated signaling"/>
    <property type="evidence" value="ECO:0007669"/>
    <property type="project" value="TreeGrafter"/>
</dbReference>
<dbReference type="InterPro" id="IPR020568">
    <property type="entry name" value="Ribosomal_Su5_D2-typ_SF"/>
</dbReference>
<evidence type="ECO:0000256" key="6">
    <source>
        <dbReference type="ARBA" id="ARBA00023016"/>
    </source>
</evidence>
<keyword evidence="6" id="KW-0346">Stress response</keyword>
<evidence type="ECO:0000259" key="8">
    <source>
        <dbReference type="PROSITE" id="PS50908"/>
    </source>
</evidence>
<keyword evidence="5" id="KW-0810">Translation regulation</keyword>
<keyword evidence="3" id="KW-0963">Cytoplasm</keyword>
<dbReference type="SUPFAM" id="SSF54495">
    <property type="entry name" value="UBC-like"/>
    <property type="match status" value="1"/>
</dbReference>
<dbReference type="InterPro" id="IPR036956">
    <property type="entry name" value="Impact_N_sf"/>
</dbReference>
<feature type="region of interest" description="Disordered" evidence="7">
    <location>
        <begin position="162"/>
        <end position="197"/>
    </location>
</feature>
<dbReference type="InterPro" id="IPR023582">
    <property type="entry name" value="Impact"/>
</dbReference>
<gene>
    <name evidence="9" type="ORF">RB653_008224</name>
</gene>
<keyword evidence="10" id="KW-1185">Reference proteome</keyword>
<organism evidence="9 10">
    <name type="scientific">Dictyostelium firmibasis</name>
    <dbReference type="NCBI Taxonomy" id="79012"/>
    <lineage>
        <taxon>Eukaryota</taxon>
        <taxon>Amoebozoa</taxon>
        <taxon>Evosea</taxon>
        <taxon>Eumycetozoa</taxon>
        <taxon>Dictyostelia</taxon>
        <taxon>Dictyosteliales</taxon>
        <taxon>Dictyosteliaceae</taxon>
        <taxon>Dictyostelium</taxon>
    </lineage>
</organism>
<feature type="compositionally biased region" description="Low complexity" evidence="7">
    <location>
        <begin position="170"/>
        <end position="195"/>
    </location>
</feature>
<comment type="caution">
    <text evidence="9">The sequence shown here is derived from an EMBL/GenBank/DDBJ whole genome shotgun (WGS) entry which is preliminary data.</text>
</comment>
<comment type="subcellular location">
    <subcellularLocation>
        <location evidence="1">Cytoplasm</location>
    </subcellularLocation>
</comment>
<dbReference type="SMART" id="SM00591">
    <property type="entry name" value="RWD"/>
    <property type="match status" value="1"/>
</dbReference>
<name>A0AAN7TQP7_9MYCE</name>
<dbReference type="InterPro" id="IPR016135">
    <property type="entry name" value="UBQ-conjugating_enzyme/RWD"/>
</dbReference>
<dbReference type="InterPro" id="IPR001498">
    <property type="entry name" value="Impact_N"/>
</dbReference>
<dbReference type="GO" id="GO:0005737">
    <property type="term" value="C:cytoplasm"/>
    <property type="evidence" value="ECO:0007669"/>
    <property type="project" value="UniProtKB-SubCell"/>
</dbReference>
<dbReference type="InterPro" id="IPR006575">
    <property type="entry name" value="RWD_dom"/>
</dbReference>
<proteinExistence type="inferred from homology"/>
<dbReference type="AlphaFoldDB" id="A0AAN7TQP7"/>
<evidence type="ECO:0000256" key="7">
    <source>
        <dbReference type="SAM" id="MobiDB-lite"/>
    </source>
</evidence>
<dbReference type="PROSITE" id="PS50908">
    <property type="entry name" value="RWD"/>
    <property type="match status" value="1"/>
</dbReference>